<proteinExistence type="predicted"/>
<sequence length="117" mass="12633">MSSRLLPRSLSFPSGGGFNLQTVSGHLKPAAASNALVSRSALATRSRATPPVWPTWTTASWYLRQQPHGRSHLSEGGLTLFPTLAMFVEIGLFNDLAGYIVLRQDVSLAAPRVVEES</sequence>
<name>A0A1M2VNV2_TRAPU</name>
<reference evidence="1 2" key="1">
    <citation type="submission" date="2016-10" db="EMBL/GenBank/DDBJ databases">
        <title>Genome sequence of the basidiomycete white-rot fungus Trametes pubescens.</title>
        <authorList>
            <person name="Makela M.R."/>
            <person name="Granchi Z."/>
            <person name="Peng M."/>
            <person name="De Vries R.P."/>
            <person name="Grigoriev I."/>
            <person name="Riley R."/>
            <person name="Hilden K."/>
        </authorList>
    </citation>
    <scope>NUCLEOTIDE SEQUENCE [LARGE SCALE GENOMIC DNA]</scope>
    <source>
        <strain evidence="1 2">FBCC735</strain>
    </source>
</reference>
<protein>
    <submittedName>
        <fullName evidence="1">Uncharacterized protein</fullName>
    </submittedName>
</protein>
<accession>A0A1M2VNV2</accession>
<dbReference type="Proteomes" id="UP000184267">
    <property type="component" value="Unassembled WGS sequence"/>
</dbReference>
<gene>
    <name evidence="1" type="ORF">TRAPUB_14338</name>
</gene>
<comment type="caution">
    <text evidence="1">The sequence shown here is derived from an EMBL/GenBank/DDBJ whole genome shotgun (WGS) entry which is preliminary data.</text>
</comment>
<organism evidence="1 2">
    <name type="scientific">Trametes pubescens</name>
    <name type="common">White-rot fungus</name>
    <dbReference type="NCBI Taxonomy" id="154538"/>
    <lineage>
        <taxon>Eukaryota</taxon>
        <taxon>Fungi</taxon>
        <taxon>Dikarya</taxon>
        <taxon>Basidiomycota</taxon>
        <taxon>Agaricomycotina</taxon>
        <taxon>Agaricomycetes</taxon>
        <taxon>Polyporales</taxon>
        <taxon>Polyporaceae</taxon>
        <taxon>Trametes</taxon>
    </lineage>
</organism>
<keyword evidence="2" id="KW-1185">Reference proteome</keyword>
<dbReference type="AlphaFoldDB" id="A0A1M2VNV2"/>
<dbReference type="EMBL" id="MNAD01000964">
    <property type="protein sequence ID" value="OJT09212.1"/>
    <property type="molecule type" value="Genomic_DNA"/>
</dbReference>
<evidence type="ECO:0000313" key="1">
    <source>
        <dbReference type="EMBL" id="OJT09212.1"/>
    </source>
</evidence>
<evidence type="ECO:0000313" key="2">
    <source>
        <dbReference type="Proteomes" id="UP000184267"/>
    </source>
</evidence>